<evidence type="ECO:0000313" key="1">
    <source>
        <dbReference type="EMBL" id="AEG94787.1"/>
    </source>
</evidence>
<dbReference type="RefSeq" id="WP_013903015.1">
    <property type="nucleotide sequence ID" value="NC_015677.1"/>
</dbReference>
<dbReference type="PIRSF" id="PIRSF029171">
    <property type="entry name" value="Esterase_LipA"/>
    <property type="match status" value="1"/>
</dbReference>
<accession>F5Y219</accession>
<keyword evidence="2" id="KW-1185">Reference proteome</keyword>
<dbReference type="OrthoDB" id="9798122at2"/>
<dbReference type="HOGENOM" id="CLU_039051_0_0_4"/>
<dbReference type="eggNOG" id="COG1073">
    <property type="taxonomic scope" value="Bacteria"/>
</dbReference>
<dbReference type="InterPro" id="IPR029058">
    <property type="entry name" value="AB_hydrolase_fold"/>
</dbReference>
<dbReference type="STRING" id="365046.Rta_36710"/>
<reference evidence="2" key="1">
    <citation type="submission" date="2006-01" db="EMBL/GenBank/DDBJ databases">
        <title>Genome of the cyst-dividing bacterium Ramlibacter tataouinensis.</title>
        <authorList>
            <person name="Barakat M."/>
            <person name="Ortet P."/>
            <person name="De Luca G."/>
            <person name="Jourlin-Castelli C."/>
            <person name="Ansaldi M."/>
            <person name="Py B."/>
            <person name="Fichant G."/>
            <person name="Coutinho P."/>
            <person name="Voulhoux R."/>
            <person name="Bastien O."/>
            <person name="Roy S."/>
            <person name="Marechal E."/>
            <person name="Henrissat B."/>
            <person name="Quentin Y."/>
            <person name="Noirot P."/>
            <person name="Filloux A."/>
            <person name="Mejean V."/>
            <person name="DuBow M."/>
            <person name="Barras F."/>
            <person name="Heulin T."/>
        </authorList>
    </citation>
    <scope>NUCLEOTIDE SEQUENCE [LARGE SCALE GENOMIC DNA]</scope>
    <source>
        <strain evidence="2">ATCC BAA-407 / DSM 14655 / LMG 21543 / TTB310</strain>
    </source>
</reference>
<dbReference type="Gene3D" id="1.10.260.160">
    <property type="match status" value="1"/>
</dbReference>
<evidence type="ECO:0000313" key="2">
    <source>
        <dbReference type="Proteomes" id="UP000008385"/>
    </source>
</evidence>
<proteinExistence type="predicted"/>
<dbReference type="GO" id="GO:0004806">
    <property type="term" value="F:triacylglycerol lipase activity"/>
    <property type="evidence" value="ECO:0007669"/>
    <property type="project" value="InterPro"/>
</dbReference>
<name>F5Y219_RAMTT</name>
<dbReference type="Gene3D" id="3.40.50.1820">
    <property type="entry name" value="alpha/beta hydrolase"/>
    <property type="match status" value="2"/>
</dbReference>
<dbReference type="Pfam" id="PF03583">
    <property type="entry name" value="LIP"/>
    <property type="match status" value="1"/>
</dbReference>
<dbReference type="GO" id="GO:0016042">
    <property type="term" value="P:lipid catabolic process"/>
    <property type="evidence" value="ECO:0007669"/>
    <property type="project" value="InterPro"/>
</dbReference>
<gene>
    <name evidence="1" type="ordered locus">Rta_36710</name>
</gene>
<dbReference type="PATRIC" id="fig|365046.3.peg.3762"/>
<dbReference type="PROSITE" id="PS51257">
    <property type="entry name" value="PROKAR_LIPOPROTEIN"/>
    <property type="match status" value="1"/>
</dbReference>
<dbReference type="AlphaFoldDB" id="F5Y219"/>
<dbReference type="Proteomes" id="UP000008385">
    <property type="component" value="Chromosome"/>
</dbReference>
<dbReference type="InterPro" id="IPR005152">
    <property type="entry name" value="Lipase_secreted"/>
</dbReference>
<dbReference type="PANTHER" id="PTHR34853:SF1">
    <property type="entry name" value="LIPASE 5"/>
    <property type="match status" value="1"/>
</dbReference>
<organism evidence="1 2">
    <name type="scientific">Ramlibacter tataouinensis (strain ATCC BAA-407 / DSM 14655 / LMG 21543 / TTB310)</name>
    <dbReference type="NCBI Taxonomy" id="365046"/>
    <lineage>
        <taxon>Bacteria</taxon>
        <taxon>Pseudomonadati</taxon>
        <taxon>Pseudomonadota</taxon>
        <taxon>Betaproteobacteria</taxon>
        <taxon>Burkholderiales</taxon>
        <taxon>Comamonadaceae</taxon>
        <taxon>Ramlibacter</taxon>
    </lineage>
</organism>
<sequence length="433" mass="45402">MPQRHRLTALAAAVLLAACGGGGGDDNRGELRSDPQTLATLTAAQIDTGATDSGLRPLTGAARCDVRVVALDYDTIGVRGEQANASGVLLVPAGACAGASHPLVAYAKGTDVQKPRTLANPSDGETFLLAAMYAAQGYAVVATDYLGYAKSTYGFHPYLHADSEASVVVDSIRAAREAARRQNVALSGKVMVTGYSQGGHSSAAAQRAIERDNAGEINLVAGAHLSAPLNLSGSFKLTEAIAGYQFFVPFIVTSWQKVYGNIYTDVNQVFRQPYAASIENLLPSPTLTYTTLVTTGALPGGTPNQARDALFQPAFLADVRTNDNNPLYQAARRNDLLGWNPRARTLLCAGAADPTVPPALHQQVAQADFASRGLSNVTSVDVDPSVQAAFGPGGVAPTDPTSPAFATYYGSYHGTYVPPFCHAQARTVFEQVR</sequence>
<protein>
    <submittedName>
        <fullName evidence="1">Esterase-like protein</fullName>
    </submittedName>
</protein>
<dbReference type="PANTHER" id="PTHR34853">
    <property type="match status" value="1"/>
</dbReference>
<dbReference type="EMBL" id="CP000245">
    <property type="protein sequence ID" value="AEG94787.1"/>
    <property type="molecule type" value="Genomic_DNA"/>
</dbReference>
<dbReference type="SUPFAM" id="SSF53474">
    <property type="entry name" value="alpha/beta-Hydrolases"/>
    <property type="match status" value="1"/>
</dbReference>
<reference evidence="1 2" key="2">
    <citation type="journal article" date="2011" name="PLoS ONE">
        <title>The Cyst-Dividing Bacterium Ramlibacter tataouinensis TTB310 Genome Reveals a Well-Stocked Toolbox for Adaptation to a Desert Environment.</title>
        <authorList>
            <person name="De Luca G."/>
            <person name="Barakat M."/>
            <person name="Ortet P."/>
            <person name="Fochesato S."/>
            <person name="Jourlin-Castelli C."/>
            <person name="Ansaldi M."/>
            <person name="Py B."/>
            <person name="Fichant G."/>
            <person name="Coutinho P.M."/>
            <person name="Voulhoux R."/>
            <person name="Bastien O."/>
            <person name="Marechal E."/>
            <person name="Henrissat B."/>
            <person name="Quentin Y."/>
            <person name="Noirot P."/>
            <person name="Filloux A."/>
            <person name="Mejean V."/>
            <person name="Dubow M.S."/>
            <person name="Barras F."/>
            <person name="Barbe V."/>
            <person name="Weissenbach J."/>
            <person name="Mihalcescu I."/>
            <person name="Vermeglio A."/>
            <person name="Achouak W."/>
            <person name="Heulin T."/>
        </authorList>
    </citation>
    <scope>NUCLEOTIDE SEQUENCE [LARGE SCALE GENOMIC DNA]</scope>
    <source>
        <strain evidence="2">ATCC BAA-407 / DSM 14655 / LMG 21543 / TTB310</strain>
    </source>
</reference>
<dbReference type="KEGG" id="rta:Rta_36710"/>